<dbReference type="EMBL" id="BAAAZX010000004">
    <property type="protein sequence ID" value="GAA3985757.1"/>
    <property type="molecule type" value="Genomic_DNA"/>
</dbReference>
<name>A0ABP7QNX8_9ACTN</name>
<dbReference type="RefSeq" id="WP_345562378.1">
    <property type="nucleotide sequence ID" value="NZ_BAAAZX010000004.1"/>
</dbReference>
<evidence type="ECO:0000313" key="1">
    <source>
        <dbReference type="EMBL" id="GAA3985757.1"/>
    </source>
</evidence>
<evidence type="ECO:0000313" key="2">
    <source>
        <dbReference type="Proteomes" id="UP001500456"/>
    </source>
</evidence>
<protein>
    <submittedName>
        <fullName evidence="1">Uncharacterized protein</fullName>
    </submittedName>
</protein>
<organism evidence="1 2">
    <name type="scientific">Streptomyces plumbiresistens</name>
    <dbReference type="NCBI Taxonomy" id="511811"/>
    <lineage>
        <taxon>Bacteria</taxon>
        <taxon>Bacillati</taxon>
        <taxon>Actinomycetota</taxon>
        <taxon>Actinomycetes</taxon>
        <taxon>Kitasatosporales</taxon>
        <taxon>Streptomycetaceae</taxon>
        <taxon>Streptomyces</taxon>
    </lineage>
</organism>
<keyword evidence="2" id="KW-1185">Reference proteome</keyword>
<dbReference type="Proteomes" id="UP001500456">
    <property type="component" value="Unassembled WGS sequence"/>
</dbReference>
<proteinExistence type="predicted"/>
<comment type="caution">
    <text evidence="1">The sequence shown here is derived from an EMBL/GenBank/DDBJ whole genome shotgun (WGS) entry which is preliminary data.</text>
</comment>
<gene>
    <name evidence="1" type="ORF">GCM10022232_18240</name>
</gene>
<sequence length="170" mass="18469">MPATALIPAQRRRAAYENWRPPVIGVQLLVPVGADCLLVAETLGSIVLPVDAVHDGETAWEAAQHVLRGASNGIPVLRHVVLDQKQLRRRKVITHVLATASMSRGDVAPLTYRDARGELRVLSTDRVIDRLPTLAKLRVLLALQALAVNTTAYMEDGVVHDPPPAKLAPH</sequence>
<reference evidence="2" key="1">
    <citation type="journal article" date="2019" name="Int. J. Syst. Evol. Microbiol.">
        <title>The Global Catalogue of Microorganisms (GCM) 10K type strain sequencing project: providing services to taxonomists for standard genome sequencing and annotation.</title>
        <authorList>
            <consortium name="The Broad Institute Genomics Platform"/>
            <consortium name="The Broad Institute Genome Sequencing Center for Infectious Disease"/>
            <person name="Wu L."/>
            <person name="Ma J."/>
        </authorList>
    </citation>
    <scope>NUCLEOTIDE SEQUENCE [LARGE SCALE GENOMIC DNA]</scope>
    <source>
        <strain evidence="2">JCM 16924</strain>
    </source>
</reference>
<accession>A0ABP7QNX8</accession>